<dbReference type="Proteomes" id="UP000706525">
    <property type="component" value="Unassembled WGS sequence"/>
</dbReference>
<reference evidence="1 2" key="1">
    <citation type="submission" date="2021-08" db="EMBL/GenBank/DDBJ databases">
        <authorList>
            <person name="Peeters C."/>
        </authorList>
    </citation>
    <scope>NUCLEOTIDE SEQUENCE [LARGE SCALE GENOMIC DNA]</scope>
    <source>
        <strain evidence="1 2">LMG 32289</strain>
    </source>
</reference>
<comment type="caution">
    <text evidence="1">The sequence shown here is derived from an EMBL/GenBank/DDBJ whole genome shotgun (WGS) entry which is preliminary data.</text>
</comment>
<evidence type="ECO:0000313" key="1">
    <source>
        <dbReference type="EMBL" id="CAG9183769.1"/>
    </source>
</evidence>
<dbReference type="RefSeq" id="WP_223994008.1">
    <property type="nucleotide sequence ID" value="NZ_CAJZAG010000012.1"/>
</dbReference>
<name>A0ABN7ZDN8_9BURK</name>
<accession>A0ABN7ZDN8</accession>
<evidence type="ECO:0000313" key="2">
    <source>
        <dbReference type="Proteomes" id="UP000706525"/>
    </source>
</evidence>
<sequence>MLAYDLSTVVGDLTPVTTLQQQLQRAGVQVEIHIGAVSPITGEGARVCGSDAMAGRKAWHIYCPAYTKAHQVYHELLHVRWYDVDHAQWLHGTPITDNGIRAGLMLLNNDLDHAHIVREEIAAYPEAAAYWASDFALLFAKRPQGDTPGDRQHRRLTLLRGWMTLPVALPEAGITHQFADALQAEGWMAQARRMSARVQAAGTDKAAGIAALREAMEADVPAAQFCAFSLRLPTAPVAPVAIPANVPGGTIASAITESPSP</sequence>
<protein>
    <recommendedName>
        <fullName evidence="3">DUF4157 domain-containing protein</fullName>
    </recommendedName>
</protein>
<keyword evidence="2" id="KW-1185">Reference proteome</keyword>
<evidence type="ECO:0008006" key="3">
    <source>
        <dbReference type="Google" id="ProtNLM"/>
    </source>
</evidence>
<dbReference type="EMBL" id="CAJZAG010000012">
    <property type="protein sequence ID" value="CAG9183769.1"/>
    <property type="molecule type" value="Genomic_DNA"/>
</dbReference>
<organism evidence="1 2">
    <name type="scientific">Cupriavidus pampae</name>
    <dbReference type="NCBI Taxonomy" id="659251"/>
    <lineage>
        <taxon>Bacteria</taxon>
        <taxon>Pseudomonadati</taxon>
        <taxon>Pseudomonadota</taxon>
        <taxon>Betaproteobacteria</taxon>
        <taxon>Burkholderiales</taxon>
        <taxon>Burkholderiaceae</taxon>
        <taxon>Cupriavidus</taxon>
    </lineage>
</organism>
<proteinExistence type="predicted"/>
<gene>
    <name evidence="1" type="ORF">LMG32289_05414</name>
</gene>